<dbReference type="Proteomes" id="UP000320674">
    <property type="component" value="Unassembled WGS sequence"/>
</dbReference>
<comment type="caution">
    <text evidence="1">The sequence shown here is derived from an EMBL/GenBank/DDBJ whole genome shotgun (WGS) entry which is preliminary data.</text>
</comment>
<gene>
    <name evidence="1" type="ORF">EWV77_19250</name>
</gene>
<name>A0A552HD29_MICVR</name>
<accession>A0A552HD29</accession>
<protein>
    <submittedName>
        <fullName evidence="1">Uncharacterized protein</fullName>
    </submittedName>
</protein>
<dbReference type="EMBL" id="SFAZ01000272">
    <property type="protein sequence ID" value="TRU69123.1"/>
    <property type="molecule type" value="Genomic_DNA"/>
</dbReference>
<sequence>MLNKFFLGVACWVWGVGVVGNLAEISLNPYLPISPNPFTVTRVPDLNKQFKCAGSLPIFRWSITQFSGKKSRNFPPDHSNSRHFLISKKSKSLIQQGF</sequence>
<evidence type="ECO:0000313" key="1">
    <source>
        <dbReference type="EMBL" id="TRU69123.1"/>
    </source>
</evidence>
<organism evidence="1 2">
    <name type="scientific">Microcystis viridis Mv_BB_P_19951000_S68D</name>
    <dbReference type="NCBI Taxonomy" id="2486270"/>
    <lineage>
        <taxon>Bacteria</taxon>
        <taxon>Bacillati</taxon>
        <taxon>Cyanobacteriota</taxon>
        <taxon>Cyanophyceae</taxon>
        <taxon>Oscillatoriophycideae</taxon>
        <taxon>Chroococcales</taxon>
        <taxon>Microcystaceae</taxon>
        <taxon>Microcystis</taxon>
    </lineage>
</organism>
<reference evidence="1 2" key="1">
    <citation type="submission" date="2019-01" db="EMBL/GenBank/DDBJ databases">
        <title>Coherence of Microcystis species and biogeography revealed through population genomics.</title>
        <authorList>
            <person name="Perez-Carrascal O.M."/>
            <person name="Terrat Y."/>
            <person name="Giani A."/>
            <person name="Fortin N."/>
            <person name="Tromas N."/>
            <person name="Shapiro B.J."/>
        </authorList>
    </citation>
    <scope>NUCLEOTIDE SEQUENCE [LARGE SCALE GENOMIC DNA]</scope>
    <source>
        <strain evidence="1">Mv_BB_P_19951000_S68D</strain>
    </source>
</reference>
<proteinExistence type="predicted"/>
<dbReference type="AlphaFoldDB" id="A0A552HD29"/>
<evidence type="ECO:0000313" key="2">
    <source>
        <dbReference type="Proteomes" id="UP000320674"/>
    </source>
</evidence>